<comment type="similarity">
    <text evidence="1">Belongs to the peptidase S1 family. CLIP subfamily.</text>
</comment>
<dbReference type="PANTHER" id="PTHR24260">
    <property type="match status" value="1"/>
</dbReference>
<dbReference type="Gene3D" id="2.40.10.10">
    <property type="entry name" value="Trypsin-like serine proteases"/>
    <property type="match status" value="2"/>
</dbReference>
<reference evidence="5" key="1">
    <citation type="submission" date="2014-01" db="EMBL/GenBank/DDBJ databases">
        <title>The Genome Sequence of Anopheles farauti FAR1 (V2).</title>
        <authorList>
            <consortium name="The Broad Institute Genomics Platform"/>
            <person name="Neafsey D.E."/>
            <person name="Besansky N."/>
            <person name="Howell P."/>
            <person name="Walton C."/>
            <person name="Young S.K."/>
            <person name="Zeng Q."/>
            <person name="Gargeya S."/>
            <person name="Fitzgerald M."/>
            <person name="Haas B."/>
            <person name="Abouelleil A."/>
            <person name="Allen A.W."/>
            <person name="Alvarado L."/>
            <person name="Arachchi H.M."/>
            <person name="Berlin A.M."/>
            <person name="Chapman S.B."/>
            <person name="Gainer-Dewar J."/>
            <person name="Goldberg J."/>
            <person name="Griggs A."/>
            <person name="Gujja S."/>
            <person name="Hansen M."/>
            <person name="Howarth C."/>
            <person name="Imamovic A."/>
            <person name="Ireland A."/>
            <person name="Larimer J."/>
            <person name="McCowan C."/>
            <person name="Murphy C."/>
            <person name="Pearson M."/>
            <person name="Poon T.W."/>
            <person name="Priest M."/>
            <person name="Roberts A."/>
            <person name="Saif S."/>
            <person name="Shea T."/>
            <person name="Sisk P."/>
            <person name="Sykes S."/>
            <person name="Wortman J."/>
            <person name="Nusbaum C."/>
            <person name="Birren B."/>
        </authorList>
    </citation>
    <scope>NUCLEOTIDE SEQUENCE [LARGE SCALE GENOMIC DNA]</scope>
    <source>
        <strain evidence="5">FAR1</strain>
    </source>
</reference>
<sequence>MSRQRKHYQLRSVGRSVGRSFGGEVNEDTILAGRERAAGWTVDGPEPTVLSWVSSNRTTFNARRQQSRPMVTMKTLASLLVCLVAASLGGSATGEQPDDVSNTTSIFPVFFRSRFNPRVQLTNESLLIPDDAELLLPRSNASATMEVRNITESSTQASPVEVSTAAPPDAGDECGVIDPDVDTFPWIAVLEHEGPQTGAGRKRTLSKGVLIDRHHVLTTVSSVHNSHPSWVVTGVRLGDAPTRRHSNGRRTVHRFPIETVYLHESKDIAVIRLADGGVRNVTDYIRPICLPQDDHRLESFKLSAHVCQRKSDSRSSTAREGGRVSRSRLQPLELISGDACNTLLRPYGARLPVKNFCARDVSGDNCTGALGGPAVATIRGRYHVLGLRSYIQTETVVESLDVPSIYVRVGGLRKWMSAVIKADTVSCCPSTPPSPN</sequence>
<dbReference type="GO" id="GO:0006508">
    <property type="term" value="P:proteolysis"/>
    <property type="evidence" value="ECO:0007669"/>
    <property type="project" value="InterPro"/>
</dbReference>
<protein>
    <recommendedName>
        <fullName evidence="3">Peptidase S1 domain-containing protein</fullName>
    </recommendedName>
</protein>
<organism evidence="4 5">
    <name type="scientific">Anopheles farauti</name>
    <dbReference type="NCBI Taxonomy" id="69004"/>
    <lineage>
        <taxon>Eukaryota</taxon>
        <taxon>Metazoa</taxon>
        <taxon>Ecdysozoa</taxon>
        <taxon>Arthropoda</taxon>
        <taxon>Hexapoda</taxon>
        <taxon>Insecta</taxon>
        <taxon>Pterygota</taxon>
        <taxon>Neoptera</taxon>
        <taxon>Endopterygota</taxon>
        <taxon>Diptera</taxon>
        <taxon>Nematocera</taxon>
        <taxon>Culicoidea</taxon>
        <taxon>Culicidae</taxon>
        <taxon>Anophelinae</taxon>
        <taxon>Anopheles</taxon>
    </lineage>
</organism>
<evidence type="ECO:0000313" key="4">
    <source>
        <dbReference type="EnsemblMetazoa" id="AFAF016686-PA"/>
    </source>
</evidence>
<feature type="domain" description="Peptidase S1" evidence="3">
    <location>
        <begin position="169"/>
        <end position="421"/>
    </location>
</feature>
<dbReference type="SUPFAM" id="SSF50494">
    <property type="entry name" value="Trypsin-like serine proteases"/>
    <property type="match status" value="1"/>
</dbReference>
<dbReference type="PROSITE" id="PS50240">
    <property type="entry name" value="TRYPSIN_DOM"/>
    <property type="match status" value="1"/>
</dbReference>
<dbReference type="InterPro" id="IPR009003">
    <property type="entry name" value="Peptidase_S1_PA"/>
</dbReference>
<keyword evidence="5" id="KW-1185">Reference proteome</keyword>
<dbReference type="STRING" id="69004.A0A182QTR8"/>
<reference evidence="4" key="2">
    <citation type="submission" date="2020-05" db="UniProtKB">
        <authorList>
            <consortium name="EnsemblMetazoa"/>
        </authorList>
    </citation>
    <scope>IDENTIFICATION</scope>
    <source>
        <strain evidence="4">FAR1</strain>
    </source>
</reference>
<evidence type="ECO:0000256" key="2">
    <source>
        <dbReference type="SAM" id="MobiDB-lite"/>
    </source>
</evidence>
<dbReference type="PANTHER" id="PTHR24260:SF147">
    <property type="entry name" value="EG:BACR7A4.3 PROTEIN-RELATED"/>
    <property type="match status" value="1"/>
</dbReference>
<dbReference type="EnsemblMetazoa" id="AFAF016686-RA">
    <property type="protein sequence ID" value="AFAF016686-PA"/>
    <property type="gene ID" value="AFAF016686"/>
</dbReference>
<dbReference type="InterPro" id="IPR001254">
    <property type="entry name" value="Trypsin_dom"/>
</dbReference>
<dbReference type="VEuPathDB" id="VectorBase:AFAF016686"/>
<dbReference type="InterPro" id="IPR043504">
    <property type="entry name" value="Peptidase_S1_PA_chymotrypsin"/>
</dbReference>
<evidence type="ECO:0000259" key="3">
    <source>
        <dbReference type="PROSITE" id="PS50240"/>
    </source>
</evidence>
<feature type="region of interest" description="Disordered" evidence="2">
    <location>
        <begin position="150"/>
        <end position="170"/>
    </location>
</feature>
<dbReference type="AlphaFoldDB" id="A0A182QTR8"/>
<dbReference type="GO" id="GO:0004252">
    <property type="term" value="F:serine-type endopeptidase activity"/>
    <property type="evidence" value="ECO:0007669"/>
    <property type="project" value="InterPro"/>
</dbReference>
<dbReference type="SMART" id="SM00020">
    <property type="entry name" value="Tryp_SPc"/>
    <property type="match status" value="1"/>
</dbReference>
<proteinExistence type="inferred from homology"/>
<evidence type="ECO:0000313" key="5">
    <source>
        <dbReference type="Proteomes" id="UP000075886"/>
    </source>
</evidence>
<evidence type="ECO:0000256" key="1">
    <source>
        <dbReference type="ARBA" id="ARBA00024195"/>
    </source>
</evidence>
<name>A0A182QTR8_9DIPT</name>
<dbReference type="Proteomes" id="UP000075886">
    <property type="component" value="Unassembled WGS sequence"/>
</dbReference>
<dbReference type="EMBL" id="AXCN02001415">
    <property type="status" value="NOT_ANNOTATED_CDS"/>
    <property type="molecule type" value="Genomic_DNA"/>
</dbReference>
<dbReference type="InterPro" id="IPR051333">
    <property type="entry name" value="CLIP_Serine_Protease"/>
</dbReference>
<accession>A0A182QTR8</accession>
<dbReference type="Pfam" id="PF00089">
    <property type="entry name" value="Trypsin"/>
    <property type="match status" value="1"/>
</dbReference>